<keyword evidence="1" id="KW-1133">Transmembrane helix</keyword>
<evidence type="ECO:0000313" key="3">
    <source>
        <dbReference type="Proteomes" id="UP001172155"/>
    </source>
</evidence>
<organism evidence="2 3">
    <name type="scientific">Schizothecium vesticola</name>
    <dbReference type="NCBI Taxonomy" id="314040"/>
    <lineage>
        <taxon>Eukaryota</taxon>
        <taxon>Fungi</taxon>
        <taxon>Dikarya</taxon>
        <taxon>Ascomycota</taxon>
        <taxon>Pezizomycotina</taxon>
        <taxon>Sordariomycetes</taxon>
        <taxon>Sordariomycetidae</taxon>
        <taxon>Sordariales</taxon>
        <taxon>Schizotheciaceae</taxon>
        <taxon>Schizothecium</taxon>
    </lineage>
</organism>
<dbReference type="AlphaFoldDB" id="A0AA40EH52"/>
<feature type="transmembrane region" description="Helical" evidence="1">
    <location>
        <begin position="74"/>
        <end position="94"/>
    </location>
</feature>
<keyword evidence="3" id="KW-1185">Reference proteome</keyword>
<dbReference type="Proteomes" id="UP001172155">
    <property type="component" value="Unassembled WGS sequence"/>
</dbReference>
<reference evidence="2" key="1">
    <citation type="submission" date="2023-06" db="EMBL/GenBank/DDBJ databases">
        <title>Genome-scale phylogeny and comparative genomics of the fungal order Sordariales.</title>
        <authorList>
            <consortium name="Lawrence Berkeley National Laboratory"/>
            <person name="Hensen N."/>
            <person name="Bonometti L."/>
            <person name="Westerberg I."/>
            <person name="Brannstrom I.O."/>
            <person name="Guillou S."/>
            <person name="Cros-Aarteil S."/>
            <person name="Calhoun S."/>
            <person name="Haridas S."/>
            <person name="Kuo A."/>
            <person name="Mondo S."/>
            <person name="Pangilinan J."/>
            <person name="Riley R."/>
            <person name="LaButti K."/>
            <person name="Andreopoulos B."/>
            <person name="Lipzen A."/>
            <person name="Chen C."/>
            <person name="Yanf M."/>
            <person name="Daum C."/>
            <person name="Ng V."/>
            <person name="Clum A."/>
            <person name="Steindorff A."/>
            <person name="Ohm R."/>
            <person name="Martin F."/>
            <person name="Silar P."/>
            <person name="Natvig D."/>
            <person name="Lalanne C."/>
            <person name="Gautier V."/>
            <person name="Ament-velasquez S.L."/>
            <person name="Kruys A."/>
            <person name="Hutchinson M.I."/>
            <person name="Powell A.J."/>
            <person name="Barry K."/>
            <person name="Miller A.N."/>
            <person name="Grigoriev I.V."/>
            <person name="Debuchy R."/>
            <person name="Gladieux P."/>
            <person name="Thoren M.H."/>
            <person name="Johannesson H."/>
        </authorList>
    </citation>
    <scope>NUCLEOTIDE SEQUENCE</scope>
    <source>
        <strain evidence="2">SMH3187-1</strain>
    </source>
</reference>
<feature type="transmembrane region" description="Helical" evidence="1">
    <location>
        <begin position="106"/>
        <end position="128"/>
    </location>
</feature>
<dbReference type="EMBL" id="JAUKUD010000007">
    <property type="protein sequence ID" value="KAK0738427.1"/>
    <property type="molecule type" value="Genomic_DNA"/>
</dbReference>
<accession>A0AA40EH52</accession>
<proteinExistence type="predicted"/>
<protein>
    <submittedName>
        <fullName evidence="2">Uncharacterized protein</fullName>
    </submittedName>
</protein>
<evidence type="ECO:0000313" key="2">
    <source>
        <dbReference type="EMBL" id="KAK0738427.1"/>
    </source>
</evidence>
<gene>
    <name evidence="2" type="ORF">B0T18DRAFT_246601</name>
</gene>
<keyword evidence="1" id="KW-0472">Membrane</keyword>
<sequence>MNLLWKSDRNISFKNSQHKLHQGVPPRKTHIDKFLLLPLVLRPASLVLENNIIIPPPLDVEVWLVQQRIPQRNVLLLLLLLLLGTFSLFPLPLLDALPPDPLQLPLQFGLVIVAVVVAAIVVVVLFFVRVVRINVPCLLQYPPSFGFRVLLAISTCCDLQRAL</sequence>
<evidence type="ECO:0000256" key="1">
    <source>
        <dbReference type="SAM" id="Phobius"/>
    </source>
</evidence>
<keyword evidence="1" id="KW-0812">Transmembrane</keyword>
<name>A0AA40EH52_9PEZI</name>
<comment type="caution">
    <text evidence="2">The sequence shown here is derived from an EMBL/GenBank/DDBJ whole genome shotgun (WGS) entry which is preliminary data.</text>
</comment>